<evidence type="ECO:0000256" key="1">
    <source>
        <dbReference type="ARBA" id="ARBA00006484"/>
    </source>
</evidence>
<sequence length="265" mass="28100">MNRFQGKTAIVTGGAGTNIGGAITRRLADEGACVGILDLDADAGRTIESEVIESGGEAMFYRADLTDAMSTEAAIESVVNTYGEVDILVNNVGLALGTTLEAIDEETLYRDFEINFKSAFLATKISLPFLQESEGNVIFISSVNALLGGFSEVTYSSAKAGLHSLCRGLTADYGPDGVRFNVIAAGSVIGDSEVWRERERNDPGLIERIEELYPLQRHGLPEDIADATAFLASEEAAWISGVVLPVDGGISATGGLSGRDWWNGL</sequence>
<accession>A0A1H1GV91</accession>
<keyword evidence="2" id="KW-0560">Oxidoreductase</keyword>
<evidence type="ECO:0000313" key="4">
    <source>
        <dbReference type="EMBL" id="SDR17097.1"/>
    </source>
</evidence>
<proteinExistence type="inferred from homology"/>
<evidence type="ECO:0000313" key="3">
    <source>
        <dbReference type="EMBL" id="RDI69541.1"/>
    </source>
</evidence>
<reference evidence="5" key="2">
    <citation type="submission" date="2016-10" db="EMBL/GenBank/DDBJ databases">
        <authorList>
            <person name="Varghese N."/>
            <person name="Submissions S."/>
        </authorList>
    </citation>
    <scope>NUCLEOTIDE SEQUENCE [LARGE SCALE GENOMIC DNA]</scope>
    <source>
        <strain evidence="5">CGMCC 1.12397</strain>
    </source>
</reference>
<reference evidence="4" key="1">
    <citation type="submission" date="2016-10" db="EMBL/GenBank/DDBJ databases">
        <authorList>
            <person name="de Groot N.N."/>
        </authorList>
    </citation>
    <scope>NUCLEOTIDE SEQUENCE [LARGE SCALE GENOMIC DNA]</scope>
    <source>
        <strain evidence="4">CGMCC 1.12397</strain>
    </source>
</reference>
<dbReference type="InterPro" id="IPR036291">
    <property type="entry name" value="NAD(P)-bd_dom_sf"/>
</dbReference>
<dbReference type="RefSeq" id="WP_092539345.1">
    <property type="nucleotide sequence ID" value="NZ_FNKQ01000007.1"/>
</dbReference>
<dbReference type="EMBL" id="FNKQ01000007">
    <property type="protein sequence ID" value="SDR17097.1"/>
    <property type="molecule type" value="Genomic_DNA"/>
</dbReference>
<dbReference type="AlphaFoldDB" id="A0A1H1GV91"/>
<dbReference type="FunFam" id="3.40.50.720:FF:000084">
    <property type="entry name" value="Short-chain dehydrogenase reductase"/>
    <property type="match status" value="1"/>
</dbReference>
<evidence type="ECO:0000256" key="2">
    <source>
        <dbReference type="ARBA" id="ARBA00023002"/>
    </source>
</evidence>
<dbReference type="PRINTS" id="PR00080">
    <property type="entry name" value="SDRFAMILY"/>
</dbReference>
<dbReference type="SUPFAM" id="SSF51735">
    <property type="entry name" value="NAD(P)-binding Rossmann-fold domains"/>
    <property type="match status" value="1"/>
</dbReference>
<dbReference type="Proteomes" id="UP000199289">
    <property type="component" value="Unassembled WGS sequence"/>
</dbReference>
<dbReference type="InterPro" id="IPR002347">
    <property type="entry name" value="SDR_fam"/>
</dbReference>
<dbReference type="OrthoDB" id="7442at2157"/>
<dbReference type="PANTHER" id="PTHR43669">
    <property type="entry name" value="5-KETO-D-GLUCONATE 5-REDUCTASE"/>
    <property type="match status" value="1"/>
</dbReference>
<dbReference type="Proteomes" id="UP000255421">
    <property type="component" value="Unassembled WGS sequence"/>
</dbReference>
<dbReference type="Pfam" id="PF13561">
    <property type="entry name" value="adh_short_C2"/>
    <property type="match status" value="1"/>
</dbReference>
<comment type="similarity">
    <text evidence="1">Belongs to the short-chain dehydrogenases/reductases (SDR) family.</text>
</comment>
<organism evidence="4 5">
    <name type="scientific">Halopelagius longus</name>
    <dbReference type="NCBI Taxonomy" id="1236180"/>
    <lineage>
        <taxon>Archaea</taxon>
        <taxon>Methanobacteriati</taxon>
        <taxon>Methanobacteriota</taxon>
        <taxon>Stenosarchaea group</taxon>
        <taxon>Halobacteria</taxon>
        <taxon>Halobacteriales</taxon>
        <taxon>Haloferacaceae</taxon>
    </lineage>
</organism>
<dbReference type="EMBL" id="QQST01000005">
    <property type="protein sequence ID" value="RDI69541.1"/>
    <property type="molecule type" value="Genomic_DNA"/>
</dbReference>
<reference evidence="3 6" key="3">
    <citation type="submission" date="2018-07" db="EMBL/GenBank/DDBJ databases">
        <title>Genome sequence of extremly halophilic archaeon Halopelagius longus strain BC12-B1.</title>
        <authorList>
            <person name="Zhang X."/>
        </authorList>
    </citation>
    <scope>NUCLEOTIDE SEQUENCE [LARGE SCALE GENOMIC DNA]</scope>
    <source>
        <strain evidence="3 6">BC12-B1</strain>
    </source>
</reference>
<dbReference type="Gene3D" id="3.40.50.720">
    <property type="entry name" value="NAD(P)-binding Rossmann-like Domain"/>
    <property type="match status" value="1"/>
</dbReference>
<dbReference type="CDD" id="cd05233">
    <property type="entry name" value="SDR_c"/>
    <property type="match status" value="1"/>
</dbReference>
<dbReference type="GO" id="GO:0016491">
    <property type="term" value="F:oxidoreductase activity"/>
    <property type="evidence" value="ECO:0007669"/>
    <property type="project" value="UniProtKB-KW"/>
</dbReference>
<gene>
    <name evidence="3" type="ORF">DWB78_18470</name>
    <name evidence="4" type="ORF">SAMN05216278_3888</name>
</gene>
<dbReference type="PRINTS" id="PR00081">
    <property type="entry name" value="GDHRDH"/>
</dbReference>
<dbReference type="PANTHER" id="PTHR43669:SF3">
    <property type="entry name" value="ALCOHOL DEHYDROGENASE, PUTATIVE (AFU_ORTHOLOGUE AFUA_3G03445)-RELATED"/>
    <property type="match status" value="1"/>
</dbReference>
<name>A0A1H1GV91_9EURY</name>
<evidence type="ECO:0000313" key="5">
    <source>
        <dbReference type="Proteomes" id="UP000199289"/>
    </source>
</evidence>
<protein>
    <submittedName>
        <fullName evidence="4">Meso-butanediol dehydrogenase / (S,S)-butanediol dehydrogenase / diacetyl reductase</fullName>
    </submittedName>
    <submittedName>
        <fullName evidence="3">SDR family oxidoreductase</fullName>
    </submittedName>
</protein>
<evidence type="ECO:0000313" key="6">
    <source>
        <dbReference type="Proteomes" id="UP000255421"/>
    </source>
</evidence>
<keyword evidence="6" id="KW-1185">Reference proteome</keyword>